<sequence>MPAGPLLYQHMVGNEMPRLGGRRNQRNEAQAVEAMELQPLEPVPGQEEEQEQEIVQVQQEPGQMQVHVVEHEMPQRSYVSLFHVTVYVTVLLFVIVIFYLICIYHSFVNV</sequence>
<keyword evidence="1" id="KW-0812">Transmembrane</keyword>
<accession>A0AAW1VHD3</accession>
<gene>
    <name evidence="2" type="ORF">WA026_016582</name>
</gene>
<feature type="transmembrane region" description="Helical" evidence="1">
    <location>
        <begin position="81"/>
        <end position="107"/>
    </location>
</feature>
<dbReference type="Proteomes" id="UP001431783">
    <property type="component" value="Unassembled WGS sequence"/>
</dbReference>
<evidence type="ECO:0000256" key="1">
    <source>
        <dbReference type="SAM" id="Phobius"/>
    </source>
</evidence>
<dbReference type="AlphaFoldDB" id="A0AAW1VHD3"/>
<comment type="caution">
    <text evidence="2">The sequence shown here is derived from an EMBL/GenBank/DDBJ whole genome shotgun (WGS) entry which is preliminary data.</text>
</comment>
<organism evidence="2 3">
    <name type="scientific">Henosepilachna vigintioctopunctata</name>
    <dbReference type="NCBI Taxonomy" id="420089"/>
    <lineage>
        <taxon>Eukaryota</taxon>
        <taxon>Metazoa</taxon>
        <taxon>Ecdysozoa</taxon>
        <taxon>Arthropoda</taxon>
        <taxon>Hexapoda</taxon>
        <taxon>Insecta</taxon>
        <taxon>Pterygota</taxon>
        <taxon>Neoptera</taxon>
        <taxon>Endopterygota</taxon>
        <taxon>Coleoptera</taxon>
        <taxon>Polyphaga</taxon>
        <taxon>Cucujiformia</taxon>
        <taxon>Coccinelloidea</taxon>
        <taxon>Coccinellidae</taxon>
        <taxon>Epilachninae</taxon>
        <taxon>Epilachnini</taxon>
        <taxon>Henosepilachna</taxon>
    </lineage>
</organism>
<evidence type="ECO:0000313" key="2">
    <source>
        <dbReference type="EMBL" id="KAK9891785.1"/>
    </source>
</evidence>
<name>A0AAW1VHD3_9CUCU</name>
<keyword evidence="3" id="KW-1185">Reference proteome</keyword>
<proteinExistence type="predicted"/>
<dbReference type="EMBL" id="JARQZJ010000130">
    <property type="protein sequence ID" value="KAK9891785.1"/>
    <property type="molecule type" value="Genomic_DNA"/>
</dbReference>
<keyword evidence="1" id="KW-0472">Membrane</keyword>
<reference evidence="2 3" key="1">
    <citation type="submission" date="2023-03" db="EMBL/GenBank/DDBJ databases">
        <title>Genome insight into feeding habits of ladybird beetles.</title>
        <authorList>
            <person name="Li H.-S."/>
            <person name="Huang Y.-H."/>
            <person name="Pang H."/>
        </authorList>
    </citation>
    <scope>NUCLEOTIDE SEQUENCE [LARGE SCALE GENOMIC DNA]</scope>
    <source>
        <strain evidence="2">SYSU_2023b</strain>
        <tissue evidence="2">Whole body</tissue>
    </source>
</reference>
<evidence type="ECO:0000313" key="3">
    <source>
        <dbReference type="Proteomes" id="UP001431783"/>
    </source>
</evidence>
<protein>
    <submittedName>
        <fullName evidence="2">Uncharacterized protein</fullName>
    </submittedName>
</protein>
<keyword evidence="1" id="KW-1133">Transmembrane helix</keyword>